<dbReference type="Proteomes" id="UP000789920">
    <property type="component" value="Unassembled WGS sequence"/>
</dbReference>
<feature type="non-terminal residue" evidence="1">
    <location>
        <position position="1"/>
    </location>
</feature>
<evidence type="ECO:0000313" key="2">
    <source>
        <dbReference type="Proteomes" id="UP000789920"/>
    </source>
</evidence>
<organism evidence="1 2">
    <name type="scientific">Racocetra persica</name>
    <dbReference type="NCBI Taxonomy" id="160502"/>
    <lineage>
        <taxon>Eukaryota</taxon>
        <taxon>Fungi</taxon>
        <taxon>Fungi incertae sedis</taxon>
        <taxon>Mucoromycota</taxon>
        <taxon>Glomeromycotina</taxon>
        <taxon>Glomeromycetes</taxon>
        <taxon>Diversisporales</taxon>
        <taxon>Gigasporaceae</taxon>
        <taxon>Racocetra</taxon>
    </lineage>
</organism>
<keyword evidence="2" id="KW-1185">Reference proteome</keyword>
<comment type="caution">
    <text evidence="1">The sequence shown here is derived from an EMBL/GenBank/DDBJ whole genome shotgun (WGS) entry which is preliminary data.</text>
</comment>
<protein>
    <submittedName>
        <fullName evidence="1">27993_t:CDS:1</fullName>
    </submittedName>
</protein>
<gene>
    <name evidence="1" type="ORF">RPERSI_LOCUS24068</name>
</gene>
<name>A0ACA9RY16_9GLOM</name>
<reference evidence="1" key="1">
    <citation type="submission" date="2021-06" db="EMBL/GenBank/DDBJ databases">
        <authorList>
            <person name="Kallberg Y."/>
            <person name="Tangrot J."/>
            <person name="Rosling A."/>
        </authorList>
    </citation>
    <scope>NUCLEOTIDE SEQUENCE</scope>
    <source>
        <strain evidence="1">MA461A</strain>
    </source>
</reference>
<sequence>LFYATFLDGIRGIAALGVVYTHNQTMYDQRLAFNSFDFLYHEKRKRKKNTDSVVINKIDHSESDVDLEIILSNVPLLSLTDSDNIVMS</sequence>
<accession>A0ACA9RY16</accession>
<dbReference type="EMBL" id="CAJVQC010076527">
    <property type="protein sequence ID" value="CAG8814765.1"/>
    <property type="molecule type" value="Genomic_DNA"/>
</dbReference>
<proteinExistence type="predicted"/>
<evidence type="ECO:0000313" key="1">
    <source>
        <dbReference type="EMBL" id="CAG8814765.1"/>
    </source>
</evidence>